<dbReference type="Gene3D" id="1.10.150.20">
    <property type="entry name" value="5' to 3' exonuclease, C-terminal subdomain"/>
    <property type="match status" value="1"/>
</dbReference>
<evidence type="ECO:0000313" key="2">
    <source>
        <dbReference type="EMBL" id="QSW98272.1"/>
    </source>
</evidence>
<dbReference type="Proteomes" id="UP000663203">
    <property type="component" value="Chromosome"/>
</dbReference>
<dbReference type="GeneID" id="63188198"/>
<feature type="region of interest" description="Disordered" evidence="1">
    <location>
        <begin position="1"/>
        <end position="34"/>
    </location>
</feature>
<evidence type="ECO:0000313" key="3">
    <source>
        <dbReference type="Proteomes" id="UP000663203"/>
    </source>
</evidence>
<dbReference type="AlphaFoldDB" id="A0A8A2VCY9"/>
<dbReference type="KEGG" id="hakz:J0X25_12795"/>
<name>A0A8A2VCY9_9EURY</name>
<gene>
    <name evidence="2" type="ORF">J0X25_12795</name>
</gene>
<feature type="compositionally biased region" description="Polar residues" evidence="1">
    <location>
        <begin position="1"/>
        <end position="13"/>
    </location>
</feature>
<evidence type="ECO:0000256" key="1">
    <source>
        <dbReference type="SAM" id="MobiDB-lite"/>
    </source>
</evidence>
<dbReference type="EMBL" id="CP071462">
    <property type="protein sequence ID" value="QSW98272.1"/>
    <property type="molecule type" value="Genomic_DNA"/>
</dbReference>
<organism evidence="2 3">
    <name type="scientific">Haloterrigena alkaliphila</name>
    <dbReference type="NCBI Taxonomy" id="2816475"/>
    <lineage>
        <taxon>Archaea</taxon>
        <taxon>Methanobacteriati</taxon>
        <taxon>Methanobacteriota</taxon>
        <taxon>Stenosarchaea group</taxon>
        <taxon>Halobacteria</taxon>
        <taxon>Halobacteriales</taxon>
        <taxon>Natrialbaceae</taxon>
        <taxon>Haloterrigena</taxon>
    </lineage>
</organism>
<dbReference type="RefSeq" id="WP_207287882.1">
    <property type="nucleotide sequence ID" value="NZ_CP071462.1"/>
</dbReference>
<feature type="region of interest" description="Disordered" evidence="1">
    <location>
        <begin position="179"/>
        <end position="204"/>
    </location>
</feature>
<feature type="compositionally biased region" description="Basic and acidic residues" evidence="1">
    <location>
        <begin position="181"/>
        <end position="190"/>
    </location>
</feature>
<sequence>MSKNEVVSETGANRGSDAEGDESDGGGTEPVDIGIGIAVEIDADALEAVDDADTDVVELEFDEAELLEADVASRRDAGADGQRIEADQRDRLEAVDVDPDAVAAKEYSYRMLLDAGVDESDADALRRQFSLPWSFDGDGDLERRSSEVRGLGDAEREWIAVSGDERWQSFDYEHSPLAAVSRERPSERPYPKPTPVTAVTGVGPDDADELAEAGVRSAERLATVSAFAVANALGLDVLHVRTWRHNAREMLG</sequence>
<feature type="region of interest" description="Disordered" evidence="1">
    <location>
        <begin position="72"/>
        <end position="92"/>
    </location>
</feature>
<proteinExistence type="predicted"/>
<reference evidence="2 3" key="1">
    <citation type="submission" date="2021-03" db="EMBL/GenBank/DDBJ databases">
        <title>Haloterrigena longa sp. nov. and Haloterrigena limicola sp. nov., extremely halophilic archaea isolated from a salt lake.</title>
        <authorList>
            <person name="Henglin C."/>
        </authorList>
    </citation>
    <scope>NUCLEOTIDE SEQUENCE [LARGE SCALE GENOMIC DNA]</scope>
    <source>
        <strain evidence="2 3">KZCA68</strain>
    </source>
</reference>
<evidence type="ECO:0008006" key="4">
    <source>
        <dbReference type="Google" id="ProtNLM"/>
    </source>
</evidence>
<protein>
    <recommendedName>
        <fullName evidence="4">Helix-hairpin-helix domain-containing protein</fullName>
    </recommendedName>
</protein>
<accession>A0A8A2VCY9</accession>
<keyword evidence="3" id="KW-1185">Reference proteome</keyword>